<evidence type="ECO:0000256" key="2">
    <source>
        <dbReference type="ARBA" id="ARBA00022991"/>
    </source>
</evidence>
<dbReference type="AlphaFoldDB" id="A0A162D1Q7"/>
<evidence type="ECO:0000313" key="5">
    <source>
        <dbReference type="Proteomes" id="UP000075806"/>
    </source>
</evidence>
<name>A0A162D1Q7_9BACI</name>
<comment type="similarity">
    <text evidence="1">Belongs to the phycobiliprotein family.</text>
</comment>
<comment type="caution">
    <text evidence="4">The sequence shown here is derived from an EMBL/GenBank/DDBJ whole genome shotgun (WGS) entry which is preliminary data.</text>
</comment>
<dbReference type="InterPro" id="IPR009050">
    <property type="entry name" value="Globin-like_sf"/>
</dbReference>
<keyword evidence="5" id="KW-1185">Reference proteome</keyword>
<dbReference type="STRING" id="519424.AZF04_11205"/>
<gene>
    <name evidence="4" type="ORF">AZF04_11205</name>
</gene>
<keyword evidence="3" id="KW-0089">Bile pigment</keyword>
<evidence type="ECO:0000313" key="4">
    <source>
        <dbReference type="EMBL" id="KYG27746.1"/>
    </source>
</evidence>
<dbReference type="Gene3D" id="1.10.490.20">
    <property type="entry name" value="Phycocyanins"/>
    <property type="match status" value="1"/>
</dbReference>
<dbReference type="Proteomes" id="UP000075806">
    <property type="component" value="Unassembled WGS sequence"/>
</dbReference>
<dbReference type="InterPro" id="IPR038719">
    <property type="entry name" value="Phycobilisome_asu/bsu_sf"/>
</dbReference>
<dbReference type="SUPFAM" id="SSF46458">
    <property type="entry name" value="Globin-like"/>
    <property type="match status" value="1"/>
</dbReference>
<proteinExistence type="inferred from homology"/>
<reference evidence="4" key="1">
    <citation type="submission" date="2016-02" db="EMBL/GenBank/DDBJ databases">
        <title>Genome sequence of Bacillus trypoxylicola KCTC 13244(T).</title>
        <authorList>
            <person name="Jeong H."/>
            <person name="Park S.-H."/>
            <person name="Choi S.-K."/>
        </authorList>
    </citation>
    <scope>NUCLEOTIDE SEQUENCE [LARGE SCALE GENOMIC DNA]</scope>
    <source>
        <strain evidence="4">KCTC 13244</strain>
    </source>
</reference>
<dbReference type="EMBL" id="LTAO01000036">
    <property type="protein sequence ID" value="KYG27746.1"/>
    <property type="molecule type" value="Genomic_DNA"/>
</dbReference>
<sequence>MNSSNKEKVVSLVVKEIYEEFPFLWEKYGEHGWERTKEDNYHHLKYLETAFQLKDETHFVEYALWLNNILTTRGMSTNIIIDNFERLAFHLPSYTSSEEKKAFLSYINEANIALNKSNHK</sequence>
<evidence type="ECO:0000256" key="3">
    <source>
        <dbReference type="ARBA" id="ARBA00023307"/>
    </source>
</evidence>
<keyword evidence="2" id="KW-0157">Chromophore</keyword>
<accession>A0A162D1Q7</accession>
<organism evidence="4 5">
    <name type="scientific">Alkalihalobacillus trypoxylicola</name>
    <dbReference type="NCBI Taxonomy" id="519424"/>
    <lineage>
        <taxon>Bacteria</taxon>
        <taxon>Bacillati</taxon>
        <taxon>Bacillota</taxon>
        <taxon>Bacilli</taxon>
        <taxon>Bacillales</taxon>
        <taxon>Bacillaceae</taxon>
        <taxon>Alkalihalobacillus</taxon>
    </lineage>
</organism>
<dbReference type="OrthoDB" id="2376384at2"/>
<protein>
    <submittedName>
        <fullName evidence="4">Uncharacterized protein</fullName>
    </submittedName>
</protein>
<dbReference type="RefSeq" id="WP_061949875.1">
    <property type="nucleotide sequence ID" value="NZ_LTAO01000036.1"/>
</dbReference>
<evidence type="ECO:0000256" key="1">
    <source>
        <dbReference type="ARBA" id="ARBA00008182"/>
    </source>
</evidence>